<evidence type="ECO:0000256" key="3">
    <source>
        <dbReference type="ARBA" id="ARBA00022989"/>
    </source>
</evidence>
<feature type="transmembrane region" description="Helical" evidence="5">
    <location>
        <begin position="15"/>
        <end position="34"/>
    </location>
</feature>
<keyword evidence="3 5" id="KW-1133">Transmembrane helix</keyword>
<evidence type="ECO:0000256" key="1">
    <source>
        <dbReference type="ARBA" id="ARBA00004141"/>
    </source>
</evidence>
<keyword evidence="2 5" id="KW-0812">Transmembrane</keyword>
<feature type="transmembrane region" description="Helical" evidence="5">
    <location>
        <begin position="46"/>
        <end position="67"/>
    </location>
</feature>
<protein>
    <submittedName>
        <fullName evidence="7">O-antigen ligase</fullName>
    </submittedName>
</protein>
<dbReference type="PANTHER" id="PTHR37422:SF13">
    <property type="entry name" value="LIPOPOLYSACCHARIDE BIOSYNTHESIS PROTEIN PA4999-RELATED"/>
    <property type="match status" value="1"/>
</dbReference>
<dbReference type="STRING" id="370526.SAMN04489835_0090"/>
<comment type="subcellular location">
    <subcellularLocation>
        <location evidence="1">Membrane</location>
        <topology evidence="1">Multi-pass membrane protein</topology>
    </subcellularLocation>
</comment>
<evidence type="ECO:0000259" key="6">
    <source>
        <dbReference type="Pfam" id="PF04932"/>
    </source>
</evidence>
<keyword evidence="4 5" id="KW-0472">Membrane</keyword>
<dbReference type="GO" id="GO:0016874">
    <property type="term" value="F:ligase activity"/>
    <property type="evidence" value="ECO:0007669"/>
    <property type="project" value="UniProtKB-KW"/>
</dbReference>
<dbReference type="Pfam" id="PF04932">
    <property type="entry name" value="Wzy_C"/>
    <property type="match status" value="1"/>
</dbReference>
<organism evidence="7 8">
    <name type="scientific">Mycolicibacterium rutilum</name>
    <name type="common">Mycobacterium rutilum</name>
    <dbReference type="NCBI Taxonomy" id="370526"/>
    <lineage>
        <taxon>Bacteria</taxon>
        <taxon>Bacillati</taxon>
        <taxon>Actinomycetota</taxon>
        <taxon>Actinomycetes</taxon>
        <taxon>Mycobacteriales</taxon>
        <taxon>Mycobacteriaceae</taxon>
        <taxon>Mycolicibacterium</taxon>
    </lineage>
</organism>
<feature type="transmembrane region" description="Helical" evidence="5">
    <location>
        <begin position="79"/>
        <end position="99"/>
    </location>
</feature>
<accession>A0A1H6IHJ1</accession>
<dbReference type="AlphaFoldDB" id="A0A1H6IHJ1"/>
<name>A0A1H6IHJ1_MYCRU</name>
<feature type="transmembrane region" description="Helical" evidence="5">
    <location>
        <begin position="111"/>
        <end position="131"/>
    </location>
</feature>
<dbReference type="Proteomes" id="UP000182915">
    <property type="component" value="Chromosome I"/>
</dbReference>
<evidence type="ECO:0000256" key="2">
    <source>
        <dbReference type="ARBA" id="ARBA00022692"/>
    </source>
</evidence>
<evidence type="ECO:0000313" key="8">
    <source>
        <dbReference type="Proteomes" id="UP000182915"/>
    </source>
</evidence>
<evidence type="ECO:0000313" key="7">
    <source>
        <dbReference type="EMBL" id="SEH46389.1"/>
    </source>
</evidence>
<keyword evidence="8" id="KW-1185">Reference proteome</keyword>
<feature type="transmembrane region" description="Helical" evidence="5">
    <location>
        <begin position="174"/>
        <end position="191"/>
    </location>
</feature>
<feature type="transmembrane region" description="Helical" evidence="5">
    <location>
        <begin position="151"/>
        <end position="167"/>
    </location>
</feature>
<feature type="transmembrane region" description="Helical" evidence="5">
    <location>
        <begin position="369"/>
        <end position="388"/>
    </location>
</feature>
<evidence type="ECO:0000256" key="5">
    <source>
        <dbReference type="SAM" id="Phobius"/>
    </source>
</evidence>
<feature type="transmembrane region" description="Helical" evidence="5">
    <location>
        <begin position="222"/>
        <end position="241"/>
    </location>
</feature>
<dbReference type="EMBL" id="LT629971">
    <property type="protein sequence ID" value="SEH46389.1"/>
    <property type="molecule type" value="Genomic_DNA"/>
</dbReference>
<feature type="domain" description="O-antigen ligase-related" evidence="6">
    <location>
        <begin position="182"/>
        <end position="321"/>
    </location>
</feature>
<evidence type="ECO:0000256" key="4">
    <source>
        <dbReference type="ARBA" id="ARBA00023136"/>
    </source>
</evidence>
<dbReference type="InterPro" id="IPR007016">
    <property type="entry name" value="O-antigen_ligase-rel_domated"/>
</dbReference>
<dbReference type="GO" id="GO:0016020">
    <property type="term" value="C:membrane"/>
    <property type="evidence" value="ECO:0007669"/>
    <property type="project" value="UniProtKB-SubCell"/>
</dbReference>
<keyword evidence="7" id="KW-0436">Ligase</keyword>
<gene>
    <name evidence="7" type="ORF">SAMN04489835_0090</name>
</gene>
<proteinExistence type="predicted"/>
<dbReference type="InterPro" id="IPR051533">
    <property type="entry name" value="WaaL-like"/>
</dbReference>
<feature type="transmembrane region" description="Helical" evidence="5">
    <location>
        <begin position="197"/>
        <end position="215"/>
    </location>
</feature>
<dbReference type="PANTHER" id="PTHR37422">
    <property type="entry name" value="TEICHURONIC ACID BIOSYNTHESIS PROTEIN TUAE"/>
    <property type="match status" value="1"/>
</dbReference>
<feature type="transmembrane region" description="Helical" evidence="5">
    <location>
        <begin position="343"/>
        <end position="363"/>
    </location>
</feature>
<sequence>MSLPFMFYGLSGSMHIAYADFIFPFLALVTFAAPATKRQLSALRPLAYFALAMLTLVACSTLVASLFDPGFNAKLAVLNTIKLVVVFAYAVVFAVYAAILTREQFLSLLRLWGWTATVVSIATVFTAVGLVQIVPFSSDGARSQGFFQDPNLYGGYLTLSLCVIVAAEVMKTSYWSILQILSVAAAVVLTASRGSMITLGLVGVLALVFVATWKVRIVVGGLGVASAALYAVGTGFSVPWLSPAIARLGEAGRSVGEDPRLRIWRRAVDIWSDQPVFGVGIGQFGRFTIDVNGYDEHDVGQIAHNTFLSFLVESGILGLVLCVGGMAFLVFRLLLDRRIEGRLRYALGLGVFAICIGMFTLNFQNVRYMWVFIGLIWGFTVWQGKAVGYPRTPPTTRKHDVDAPYTVSPGARHAAREHAGTQPIILHRDL</sequence>
<feature type="transmembrane region" description="Helical" evidence="5">
    <location>
        <begin position="307"/>
        <end position="331"/>
    </location>
</feature>
<reference evidence="8" key="1">
    <citation type="submission" date="2016-10" db="EMBL/GenBank/DDBJ databases">
        <authorList>
            <person name="Varghese N."/>
            <person name="Submissions S."/>
        </authorList>
    </citation>
    <scope>NUCLEOTIDE SEQUENCE [LARGE SCALE GENOMIC DNA]</scope>
    <source>
        <strain evidence="8">DSM 45405</strain>
    </source>
</reference>